<dbReference type="Proteomes" id="UP000823616">
    <property type="component" value="Unassembled WGS sequence"/>
</dbReference>
<dbReference type="InterPro" id="IPR000887">
    <property type="entry name" value="Aldlse_KDPG_KHG"/>
</dbReference>
<dbReference type="AlphaFoldDB" id="A0A9D9EPL9"/>
<comment type="subunit">
    <text evidence="4">Homotrimer.</text>
</comment>
<reference evidence="9" key="1">
    <citation type="submission" date="2020-10" db="EMBL/GenBank/DDBJ databases">
        <authorList>
            <person name="Gilroy R."/>
        </authorList>
    </citation>
    <scope>NUCLEOTIDE SEQUENCE</scope>
    <source>
        <strain evidence="9">B3-4054</strain>
    </source>
</reference>
<comment type="caution">
    <text evidence="9">The sequence shown here is derived from an EMBL/GenBank/DDBJ whole genome shotgun (WGS) entry which is preliminary data.</text>
</comment>
<dbReference type="NCBIfam" id="NF004325">
    <property type="entry name" value="PRK05718.1"/>
    <property type="match status" value="1"/>
</dbReference>
<dbReference type="InterPro" id="IPR031338">
    <property type="entry name" value="KDPG/KHG_AS_2"/>
</dbReference>
<name>A0A9D9EPL9_9SPIR</name>
<gene>
    <name evidence="9" type="primary">eda</name>
    <name evidence="9" type="ORF">IAA96_07750</name>
</gene>
<evidence type="ECO:0000256" key="5">
    <source>
        <dbReference type="ARBA" id="ARBA00013063"/>
    </source>
</evidence>
<evidence type="ECO:0000256" key="2">
    <source>
        <dbReference type="ARBA" id="ARBA00004736"/>
    </source>
</evidence>
<proteinExistence type="inferred from homology"/>
<evidence type="ECO:0000256" key="4">
    <source>
        <dbReference type="ARBA" id="ARBA00011233"/>
    </source>
</evidence>
<evidence type="ECO:0000256" key="1">
    <source>
        <dbReference type="ARBA" id="ARBA00000654"/>
    </source>
</evidence>
<dbReference type="NCBIfam" id="TIGR01182">
    <property type="entry name" value="eda"/>
    <property type="match status" value="1"/>
</dbReference>
<comment type="pathway">
    <text evidence="2">Carbohydrate acid metabolism; 2-dehydro-3-deoxy-D-gluconate degradation; D-glyceraldehyde 3-phosphate and pyruvate from 2-dehydro-3-deoxy-D-gluconate: step 2/2.</text>
</comment>
<dbReference type="EC" id="4.1.2.14" evidence="5"/>
<dbReference type="GO" id="GO:0008675">
    <property type="term" value="F:2-dehydro-3-deoxy-phosphogluconate aldolase activity"/>
    <property type="evidence" value="ECO:0007669"/>
    <property type="project" value="UniProtKB-EC"/>
</dbReference>
<dbReference type="Pfam" id="PF01081">
    <property type="entry name" value="Aldolase"/>
    <property type="match status" value="1"/>
</dbReference>
<protein>
    <recommendedName>
        <fullName evidence="5">2-dehydro-3-deoxy-phosphogluconate aldolase</fullName>
        <ecNumber evidence="5">4.1.2.14</ecNumber>
    </recommendedName>
</protein>
<accession>A0A9D9EPL9</accession>
<dbReference type="SUPFAM" id="SSF51569">
    <property type="entry name" value="Aldolase"/>
    <property type="match status" value="1"/>
</dbReference>
<keyword evidence="8" id="KW-0119">Carbohydrate metabolism</keyword>
<comment type="similarity">
    <text evidence="3">Belongs to the KHG/KDPG aldolase family.</text>
</comment>
<evidence type="ECO:0000256" key="8">
    <source>
        <dbReference type="ARBA" id="ARBA00023277"/>
    </source>
</evidence>
<organism evidence="9 10">
    <name type="scientific">Candidatus Avitreponema avistercoris</name>
    <dbReference type="NCBI Taxonomy" id="2840705"/>
    <lineage>
        <taxon>Bacteria</taxon>
        <taxon>Pseudomonadati</taxon>
        <taxon>Spirochaetota</taxon>
        <taxon>Spirochaetia</taxon>
        <taxon>Spirochaetales</taxon>
        <taxon>Candidatus Avitreponema</taxon>
    </lineage>
</organism>
<dbReference type="InterPro" id="IPR013785">
    <property type="entry name" value="Aldolase_TIM"/>
</dbReference>
<reference evidence="9" key="2">
    <citation type="journal article" date="2021" name="PeerJ">
        <title>Extensive microbial diversity within the chicken gut microbiome revealed by metagenomics and culture.</title>
        <authorList>
            <person name="Gilroy R."/>
            <person name="Ravi A."/>
            <person name="Getino M."/>
            <person name="Pursley I."/>
            <person name="Horton D.L."/>
            <person name="Alikhan N.F."/>
            <person name="Baker D."/>
            <person name="Gharbi K."/>
            <person name="Hall N."/>
            <person name="Watson M."/>
            <person name="Adriaenssens E.M."/>
            <person name="Foster-Nyarko E."/>
            <person name="Jarju S."/>
            <person name="Secka A."/>
            <person name="Antonio M."/>
            <person name="Oren A."/>
            <person name="Chaudhuri R.R."/>
            <person name="La Ragione R."/>
            <person name="Hildebrand F."/>
            <person name="Pallen M.J."/>
        </authorList>
    </citation>
    <scope>NUCLEOTIDE SEQUENCE</scope>
    <source>
        <strain evidence="9">B3-4054</strain>
    </source>
</reference>
<dbReference type="PROSITE" id="PS00159">
    <property type="entry name" value="ALDOLASE_KDPG_KHG_1"/>
    <property type="match status" value="1"/>
</dbReference>
<evidence type="ECO:0000256" key="3">
    <source>
        <dbReference type="ARBA" id="ARBA00006906"/>
    </source>
</evidence>
<sequence length="320" mass="34082">MTKSGLFQFLHDTGVIPVACVEDAANAVPLAEAVLAGGIGVLEITFRTEAAGEAIRQIRAECPQMLVGAGTVLHPQTAEKAVQAGAAFIVSAGLNPETVSWCTARDIPVLPGVCTPSEIEQGLALGLDTFKFFPAEAAGGAAMLKSLSGPFPGVRFLATGGIRAENIAQYARCRNVLAAAGSWMVSGELQAKGRWDEITRLCAEALLAVQGLEFAHLGINNGTPGEAEQLARIFEAFGMRANPGPLSIFMNREIELMNRPFYGSKGHIGFRCTDPARTAKYLEKYGFTVNPESIQYDADGSVRLCYFQEETAGFAIHLVK</sequence>
<evidence type="ECO:0000256" key="6">
    <source>
        <dbReference type="ARBA" id="ARBA00023239"/>
    </source>
</evidence>
<dbReference type="InterPro" id="IPR031337">
    <property type="entry name" value="KDPG/KHG_AS_1"/>
</dbReference>
<dbReference type="PANTHER" id="PTHR30246">
    <property type="entry name" value="2-KETO-3-DEOXY-6-PHOSPHOGLUCONATE ALDOLASE"/>
    <property type="match status" value="1"/>
</dbReference>
<dbReference type="Gene3D" id="3.20.20.70">
    <property type="entry name" value="Aldolase class I"/>
    <property type="match status" value="1"/>
</dbReference>
<dbReference type="PANTHER" id="PTHR30246:SF1">
    <property type="entry name" value="2-DEHYDRO-3-DEOXY-6-PHOSPHOGALACTONATE ALDOLASE-RELATED"/>
    <property type="match status" value="1"/>
</dbReference>
<keyword evidence="6 9" id="KW-0456">Lyase</keyword>
<keyword evidence="7" id="KW-0704">Schiff base</keyword>
<evidence type="ECO:0000313" key="10">
    <source>
        <dbReference type="Proteomes" id="UP000823616"/>
    </source>
</evidence>
<dbReference type="CDD" id="cd00452">
    <property type="entry name" value="KDPG_aldolase"/>
    <property type="match status" value="1"/>
</dbReference>
<evidence type="ECO:0000256" key="7">
    <source>
        <dbReference type="ARBA" id="ARBA00023270"/>
    </source>
</evidence>
<dbReference type="EMBL" id="JADIMS010000144">
    <property type="protein sequence ID" value="MBO8450982.1"/>
    <property type="molecule type" value="Genomic_DNA"/>
</dbReference>
<comment type="catalytic activity">
    <reaction evidence="1">
        <text>2-dehydro-3-deoxy-6-phospho-D-gluconate = D-glyceraldehyde 3-phosphate + pyruvate</text>
        <dbReference type="Rhea" id="RHEA:17089"/>
        <dbReference type="ChEBI" id="CHEBI:15361"/>
        <dbReference type="ChEBI" id="CHEBI:57569"/>
        <dbReference type="ChEBI" id="CHEBI:59776"/>
        <dbReference type="EC" id="4.1.2.14"/>
    </reaction>
</comment>
<evidence type="ECO:0000313" key="9">
    <source>
        <dbReference type="EMBL" id="MBO8450982.1"/>
    </source>
</evidence>
<dbReference type="PROSITE" id="PS00160">
    <property type="entry name" value="ALDOLASE_KDPG_KHG_2"/>
    <property type="match status" value="1"/>
</dbReference>